<dbReference type="PROSITE" id="PS51187">
    <property type="entry name" value="AUTOINDUCER_SYNTH_2"/>
    <property type="match status" value="1"/>
</dbReference>
<keyword evidence="3 8" id="KW-0673">Quorum sensing</keyword>
<dbReference type="PRINTS" id="PR01549">
    <property type="entry name" value="AUTOINDCRSYN"/>
</dbReference>
<name>A0ABQ1I3K6_9ALTE</name>
<dbReference type="RefSeq" id="WP_055734653.1">
    <property type="nucleotide sequence ID" value="NZ_BMDY01000013.1"/>
</dbReference>
<dbReference type="InterPro" id="IPR001690">
    <property type="entry name" value="Autoind_synthase"/>
</dbReference>
<evidence type="ECO:0000256" key="3">
    <source>
        <dbReference type="ARBA" id="ARBA00022654"/>
    </source>
</evidence>
<keyword evidence="5 9" id="KW-0949">S-adenosyl-L-methionine</keyword>
<accession>A0ABQ1I3K6</accession>
<evidence type="ECO:0000256" key="6">
    <source>
        <dbReference type="ARBA" id="ARBA00022929"/>
    </source>
</evidence>
<protein>
    <recommendedName>
        <fullName evidence="2 9">Acyl-homoserine-lactone synthase</fullName>
        <ecNumber evidence="1 9">2.3.1.184</ecNumber>
    </recommendedName>
    <alternativeName>
        <fullName evidence="9">Autoinducer synthesis protein</fullName>
    </alternativeName>
</protein>
<evidence type="ECO:0000256" key="2">
    <source>
        <dbReference type="ARBA" id="ARBA00018768"/>
    </source>
</evidence>
<dbReference type="PANTHER" id="PTHR39322">
    <property type="entry name" value="ACYL-HOMOSERINE-LACTONE SYNTHASE"/>
    <property type="match status" value="1"/>
</dbReference>
<evidence type="ECO:0000256" key="1">
    <source>
        <dbReference type="ARBA" id="ARBA00012340"/>
    </source>
</evidence>
<gene>
    <name evidence="10" type="primary">solI</name>
    <name evidence="10" type="ORF">GCM10007414_22940</name>
</gene>
<dbReference type="SUPFAM" id="SSF55729">
    <property type="entry name" value="Acyl-CoA N-acyltransferases (Nat)"/>
    <property type="match status" value="1"/>
</dbReference>
<evidence type="ECO:0000256" key="7">
    <source>
        <dbReference type="ARBA" id="ARBA00048576"/>
    </source>
</evidence>
<evidence type="ECO:0000256" key="8">
    <source>
        <dbReference type="PROSITE-ProRule" id="PRU00533"/>
    </source>
</evidence>
<keyword evidence="11" id="KW-1185">Reference proteome</keyword>
<proteinExistence type="inferred from homology"/>
<comment type="catalytic activity">
    <reaction evidence="7 9">
        <text>a fatty acyl-[ACP] + S-adenosyl-L-methionine = an N-acyl-L-homoserine lactone + S-methyl-5'-thioadenosine + holo-[ACP] + H(+)</text>
        <dbReference type="Rhea" id="RHEA:10096"/>
        <dbReference type="Rhea" id="RHEA-COMP:9685"/>
        <dbReference type="Rhea" id="RHEA-COMP:14125"/>
        <dbReference type="ChEBI" id="CHEBI:15378"/>
        <dbReference type="ChEBI" id="CHEBI:17509"/>
        <dbReference type="ChEBI" id="CHEBI:55474"/>
        <dbReference type="ChEBI" id="CHEBI:59789"/>
        <dbReference type="ChEBI" id="CHEBI:64479"/>
        <dbReference type="ChEBI" id="CHEBI:138651"/>
        <dbReference type="EC" id="2.3.1.184"/>
    </reaction>
</comment>
<dbReference type="Pfam" id="PF00765">
    <property type="entry name" value="Autoind_synth"/>
    <property type="match status" value="1"/>
</dbReference>
<comment type="similarity">
    <text evidence="8 9">Belongs to the autoinducer synthase family.</text>
</comment>
<dbReference type="PANTHER" id="PTHR39322:SF1">
    <property type="entry name" value="ISOVALERYL-HOMOSERINE LACTONE SYNTHASE"/>
    <property type="match status" value="1"/>
</dbReference>
<reference evidence="11" key="1">
    <citation type="journal article" date="2019" name="Int. J. Syst. Evol. Microbiol.">
        <title>The Global Catalogue of Microorganisms (GCM) 10K type strain sequencing project: providing services to taxonomists for standard genome sequencing and annotation.</title>
        <authorList>
            <consortium name="The Broad Institute Genomics Platform"/>
            <consortium name="The Broad Institute Genome Sequencing Center for Infectious Disease"/>
            <person name="Wu L."/>
            <person name="Ma J."/>
        </authorList>
    </citation>
    <scope>NUCLEOTIDE SEQUENCE [LARGE SCALE GENOMIC DNA]</scope>
    <source>
        <strain evidence="11">CGMCC 1.10131</strain>
    </source>
</reference>
<evidence type="ECO:0000256" key="9">
    <source>
        <dbReference type="RuleBase" id="RU361135"/>
    </source>
</evidence>
<sequence>MDFIDGVAEQLSATTFQHLNHYRHQVFVEMLGWELDTPEGIEQDQFDHQDTIYVVAKNQHEHICGCARLLPTTQPYLLEEVFPELLNGLPCPKQSDIWELSRFAAVDFDNHQEAPTQLMSKQALSLLNAAIECAKKHGAKRLVSVSPLGIERMLRHAGFRHHRAGPPKVINGYALFACYIDLD</sequence>
<dbReference type="InterPro" id="IPR016181">
    <property type="entry name" value="Acyl_CoA_acyltransferase"/>
</dbReference>
<dbReference type="EMBL" id="BMDY01000013">
    <property type="protein sequence ID" value="GGB08949.1"/>
    <property type="molecule type" value="Genomic_DNA"/>
</dbReference>
<evidence type="ECO:0000313" key="11">
    <source>
        <dbReference type="Proteomes" id="UP000651977"/>
    </source>
</evidence>
<organism evidence="10 11">
    <name type="scientific">Agarivorans gilvus</name>
    <dbReference type="NCBI Taxonomy" id="680279"/>
    <lineage>
        <taxon>Bacteria</taxon>
        <taxon>Pseudomonadati</taxon>
        <taxon>Pseudomonadota</taxon>
        <taxon>Gammaproteobacteria</taxon>
        <taxon>Alteromonadales</taxon>
        <taxon>Alteromonadaceae</taxon>
        <taxon>Agarivorans</taxon>
    </lineage>
</organism>
<evidence type="ECO:0000256" key="5">
    <source>
        <dbReference type="ARBA" id="ARBA00022691"/>
    </source>
</evidence>
<keyword evidence="6 8" id="KW-0071">Autoinducer synthesis</keyword>
<keyword evidence="4 9" id="KW-0808">Transferase</keyword>
<dbReference type="Gene3D" id="3.40.630.30">
    <property type="match status" value="1"/>
</dbReference>
<comment type="caution">
    <text evidence="10">The sequence shown here is derived from an EMBL/GenBank/DDBJ whole genome shotgun (WGS) entry which is preliminary data.</text>
</comment>
<dbReference type="EC" id="2.3.1.184" evidence="1 9"/>
<evidence type="ECO:0000256" key="4">
    <source>
        <dbReference type="ARBA" id="ARBA00022679"/>
    </source>
</evidence>
<dbReference type="Proteomes" id="UP000651977">
    <property type="component" value="Unassembled WGS sequence"/>
</dbReference>
<evidence type="ECO:0000313" key="10">
    <source>
        <dbReference type="EMBL" id="GGB08949.1"/>
    </source>
</evidence>